<keyword evidence="3" id="KW-1185">Reference proteome</keyword>
<keyword evidence="1" id="KW-0732">Signal</keyword>
<dbReference type="RefSeq" id="WP_141643055.1">
    <property type="nucleotide sequence ID" value="NZ_VIFM01000047.1"/>
</dbReference>
<feature type="signal peptide" evidence="1">
    <location>
        <begin position="1"/>
        <end position="26"/>
    </location>
</feature>
<dbReference type="OrthoDB" id="5522681at2"/>
<evidence type="ECO:0008006" key="4">
    <source>
        <dbReference type="Google" id="ProtNLM"/>
    </source>
</evidence>
<dbReference type="PROSITE" id="PS51257">
    <property type="entry name" value="PROKAR_LIPOPROTEIN"/>
    <property type="match status" value="1"/>
</dbReference>
<proteinExistence type="predicted"/>
<dbReference type="Gene3D" id="2.60.20.10">
    <property type="entry name" value="Crystallins"/>
    <property type="match status" value="1"/>
</dbReference>
<evidence type="ECO:0000313" key="2">
    <source>
        <dbReference type="EMBL" id="TQF15275.1"/>
    </source>
</evidence>
<dbReference type="SUPFAM" id="SSF49695">
    <property type="entry name" value="gamma-Crystallin-like"/>
    <property type="match status" value="1"/>
</dbReference>
<feature type="chain" id="PRO_5022006238" description="Lipoprotein" evidence="1">
    <location>
        <begin position="27"/>
        <end position="503"/>
    </location>
</feature>
<gene>
    <name evidence="2" type="ORF">FJV41_14460</name>
</gene>
<accession>A0A540X1X6</accession>
<dbReference type="AlphaFoldDB" id="A0A540X1X6"/>
<sequence>MPLHPRTFSQTWARALATTLSLASLAGCGPEHATSASTVTTTSASLVPLQGDTSCVWGSPDCNLCVPDVPARFNELRDHGEVLGFRPGSFNFNVAYPGDNHWQGIQRLSLGSGRYLVVSKRDGNTNGNVGHVVHLPSRNGEGLRLRSNRLSPSISQPEDTAPPLDDRAVTALPVLNGYAHGGGMQAVGNILALPMEQGPDSGRVALYDFNQGLSPEPFAFIPGASANAGTASLTRLSDRRYLLLLGQYDAKVLEVFLSTSTDLRSPTNAWTRVDQWAREELASDTWGPFQNLNFVTDCQNGQLYLVGTLLGGLRWGPVSDDYAHLYRVSLDGHLRLEHVAAKHLYCSNDGARQCNLDAAGGVFVGADRKLLLYATEHADDGPSGAVKMVEFRSIWANDGCGADVSRAFVDFYDDSDFTDRGFIFDFADRGSKNWARFHDIDGLNDKVSAVRWCLPPGHRVRLHADSNYSGKTQDLIGDGSLREVNLNSWGFGDKVSSARWLAD</sequence>
<name>A0A540X1X6_9BACT</name>
<comment type="caution">
    <text evidence="2">The sequence shown here is derived from an EMBL/GenBank/DDBJ whole genome shotgun (WGS) entry which is preliminary data.</text>
</comment>
<reference evidence="2 3" key="1">
    <citation type="submission" date="2019-06" db="EMBL/GenBank/DDBJ databases">
        <authorList>
            <person name="Livingstone P."/>
            <person name="Whitworth D."/>
        </authorList>
    </citation>
    <scope>NUCLEOTIDE SEQUENCE [LARGE SCALE GENOMIC DNA]</scope>
    <source>
        <strain evidence="2 3">AM401</strain>
    </source>
</reference>
<organism evidence="2 3">
    <name type="scientific">Myxococcus llanfairpwllgwyngyllgogerychwyrndrobwllllantysiliogogogochensis</name>
    <dbReference type="NCBI Taxonomy" id="2590453"/>
    <lineage>
        <taxon>Bacteria</taxon>
        <taxon>Pseudomonadati</taxon>
        <taxon>Myxococcota</taxon>
        <taxon>Myxococcia</taxon>
        <taxon>Myxococcales</taxon>
        <taxon>Cystobacterineae</taxon>
        <taxon>Myxococcaceae</taxon>
        <taxon>Myxococcus</taxon>
    </lineage>
</organism>
<evidence type="ECO:0000313" key="3">
    <source>
        <dbReference type="Proteomes" id="UP000315369"/>
    </source>
</evidence>
<dbReference type="EMBL" id="VIFM01000047">
    <property type="protein sequence ID" value="TQF15275.1"/>
    <property type="molecule type" value="Genomic_DNA"/>
</dbReference>
<dbReference type="Proteomes" id="UP000315369">
    <property type="component" value="Unassembled WGS sequence"/>
</dbReference>
<dbReference type="InterPro" id="IPR011024">
    <property type="entry name" value="G_crystallin-like"/>
</dbReference>
<protein>
    <recommendedName>
        <fullName evidence="4">Lipoprotein</fullName>
    </recommendedName>
</protein>
<evidence type="ECO:0000256" key="1">
    <source>
        <dbReference type="SAM" id="SignalP"/>
    </source>
</evidence>